<sequence>MAQVINTNSLSLLTQNNLNKSQSALGTAIERLSSGLRINSAKDDAAGQAIANRFTANIKGLTQASRNANDGISIAQTTEGALNEINNNLQRVRELAVQSANSTNSQSDLDSIQAEITQRLNEIDRVSGQTQFNGVKVLAQDNTLTIQVGANDGETIDIDLKQINSQTLGLDTLNVQKKYDVKSEAVTPSATLSTTALNGTGLKTGTGSTTDTGSIKDGKVYYNSTSKNYYVEVEFTDATDQTNKGGFYKVNVADDGAVTMTAATTKETTTPTGITEVTQVQKPVAAPAAIQAQLTAAHVTGADTAEMVKMSYTDKNGKTIDGGFGVKVGADIYAATKNKDGSFSINTTEYTDKDGNTKTALNQLGGADGKTEVVSIDGKTYNASKAAGHNFKAQPDLAEAAATTTENPLQKIDAALAQVDALRSDLGAVQNRFNSAITNLGNTVNNLSEARSRIEDSDYATEVSNMSRAQILQQAGTSVLAQANQVPQNVLSLLR</sequence>
<comment type="caution">
    <text evidence="10">The sequence shown here is derived from an EMBL/GenBank/DDBJ whole genome shotgun (WGS) entry which is preliminary data.</text>
</comment>
<comment type="function">
    <text evidence="1 5">Flagellin is the subunit protein which polymerizes to form the filaments of bacterial flagella.</text>
</comment>
<evidence type="ECO:0000256" key="2">
    <source>
        <dbReference type="ARBA" id="ARBA00005709"/>
    </source>
</evidence>
<evidence type="ECO:0000256" key="5">
    <source>
        <dbReference type="RuleBase" id="RU362073"/>
    </source>
</evidence>
<name>A0A657FJK2_SALET</name>
<dbReference type="Gene3D" id="6.10.10.10">
    <property type="entry name" value="Flagellar export chaperone, C-terminal domain"/>
    <property type="match status" value="1"/>
</dbReference>
<organism evidence="10">
    <name type="scientific">Salmonella enterica subsp. enterica serovar Denver</name>
    <dbReference type="NCBI Taxonomy" id="1954177"/>
    <lineage>
        <taxon>Bacteria</taxon>
        <taxon>Pseudomonadati</taxon>
        <taxon>Pseudomonadota</taxon>
        <taxon>Gammaproteobacteria</taxon>
        <taxon>Enterobacterales</taxon>
        <taxon>Enterobacteriaceae</taxon>
        <taxon>Salmonella</taxon>
    </lineage>
</organism>
<dbReference type="Proteomes" id="UP000839516">
    <property type="component" value="Unassembled WGS sequence"/>
</dbReference>
<dbReference type="SUPFAM" id="SSF64518">
    <property type="entry name" value="Phase 1 flagellin"/>
    <property type="match status" value="1"/>
</dbReference>
<comment type="similarity">
    <text evidence="2 5">Belongs to the bacterial flagellin family.</text>
</comment>
<dbReference type="Gene3D" id="2.170.280.10">
    <property type="entry name" value="f41 fragment of flagellin, middle domain"/>
    <property type="match status" value="1"/>
</dbReference>
<keyword evidence="10" id="KW-0282">Flagellum</keyword>
<dbReference type="Gene3D" id="2.30.220.10">
    <property type="entry name" value="f41 fragment of flagellin, C-terminal domain"/>
    <property type="match status" value="1"/>
</dbReference>
<keyword evidence="3 5" id="KW-0964">Secreted</keyword>
<protein>
    <recommendedName>
        <fullName evidence="5">Flagellin</fullName>
    </recommendedName>
</protein>
<keyword evidence="10" id="KW-0969">Cilium</keyword>
<dbReference type="GO" id="GO:0009288">
    <property type="term" value="C:bacterial-type flagellum"/>
    <property type="evidence" value="ECO:0007669"/>
    <property type="project" value="UniProtKB-SubCell"/>
</dbReference>
<dbReference type="Gene3D" id="1.20.1330.10">
    <property type="entry name" value="f41 fragment of flagellin, N-terminal domain"/>
    <property type="match status" value="1"/>
</dbReference>
<feature type="domain" description="Flagellin C-terminal" evidence="7">
    <location>
        <begin position="409"/>
        <end position="494"/>
    </location>
</feature>
<dbReference type="PANTHER" id="PTHR42792:SF2">
    <property type="entry name" value="FLAGELLIN"/>
    <property type="match status" value="1"/>
</dbReference>
<feature type="domain" description="Flagellin D3" evidence="8">
    <location>
        <begin position="190"/>
        <end position="281"/>
    </location>
</feature>
<evidence type="ECO:0000256" key="1">
    <source>
        <dbReference type="ARBA" id="ARBA00002270"/>
    </source>
</evidence>
<feature type="domain" description="Flagellin barrel" evidence="9">
    <location>
        <begin position="347"/>
        <end position="390"/>
    </location>
</feature>
<reference evidence="10" key="1">
    <citation type="submission" date="2018-09" db="EMBL/GenBank/DDBJ databases">
        <authorList>
            <consortium name="GenomeTrakr network: Whole genome sequencing for foodborne pathogen traceback"/>
        </authorList>
    </citation>
    <scope>NUCLEOTIDE SEQUENCE [LARGE SCALE GENOMIC DNA]</scope>
    <source>
        <strain evidence="10">FDA00013424</strain>
    </source>
</reference>
<dbReference type="Pfam" id="PF21504">
    <property type="entry name" value="FLIC_barrel"/>
    <property type="match status" value="1"/>
</dbReference>
<keyword evidence="4 5" id="KW-0975">Bacterial flagellum</keyword>
<dbReference type="AlphaFoldDB" id="A0A657FJK2"/>
<gene>
    <name evidence="10" type="ORF">D1800_04855</name>
</gene>
<evidence type="ECO:0000313" key="10">
    <source>
        <dbReference type="EMBL" id="MKC74069.1"/>
    </source>
</evidence>
<accession>A0A657FJK2</accession>
<dbReference type="InterPro" id="IPR014981">
    <property type="entry name" value="Flagellin_D3"/>
</dbReference>
<dbReference type="GO" id="GO:0005198">
    <property type="term" value="F:structural molecule activity"/>
    <property type="evidence" value="ECO:0007669"/>
    <property type="project" value="UniProtKB-UniRule"/>
</dbReference>
<dbReference type="PRINTS" id="PR00207">
    <property type="entry name" value="FLAGELLIN"/>
</dbReference>
<evidence type="ECO:0000256" key="4">
    <source>
        <dbReference type="ARBA" id="ARBA00023143"/>
    </source>
</evidence>
<dbReference type="InterPro" id="IPR001029">
    <property type="entry name" value="Flagellin_N"/>
</dbReference>
<evidence type="ECO:0000259" key="6">
    <source>
        <dbReference type="Pfam" id="PF00669"/>
    </source>
</evidence>
<dbReference type="InterPro" id="IPR001492">
    <property type="entry name" value="Flagellin"/>
</dbReference>
<dbReference type="InterPro" id="IPR046358">
    <property type="entry name" value="Flagellin_C"/>
</dbReference>
<keyword evidence="10" id="KW-0966">Cell projection</keyword>
<comment type="subcellular location">
    <subcellularLocation>
        <location evidence="5">Secreted</location>
    </subcellularLocation>
    <subcellularLocation>
        <location evidence="5">Bacterial flagellum</location>
    </subcellularLocation>
</comment>
<dbReference type="EMBL" id="RTWO01000003">
    <property type="protein sequence ID" value="MKC74069.1"/>
    <property type="molecule type" value="Genomic_DNA"/>
</dbReference>
<evidence type="ECO:0000259" key="8">
    <source>
        <dbReference type="Pfam" id="PF08884"/>
    </source>
</evidence>
<feature type="domain" description="Flagellin N-terminal" evidence="6">
    <location>
        <begin position="5"/>
        <end position="143"/>
    </location>
</feature>
<dbReference type="InterPro" id="IPR042187">
    <property type="entry name" value="Flagellin_C_sub2"/>
</dbReference>
<evidence type="ECO:0000259" key="9">
    <source>
        <dbReference type="Pfam" id="PF21504"/>
    </source>
</evidence>
<proteinExistence type="inferred from homology"/>
<dbReference type="Pfam" id="PF00700">
    <property type="entry name" value="Flagellin_C"/>
    <property type="match status" value="1"/>
</dbReference>
<dbReference type="Pfam" id="PF08884">
    <property type="entry name" value="Flagellin_D3"/>
    <property type="match status" value="1"/>
</dbReference>
<evidence type="ECO:0000259" key="7">
    <source>
        <dbReference type="Pfam" id="PF00700"/>
    </source>
</evidence>
<dbReference type="Gene3D" id="6.10.280.190">
    <property type="match status" value="1"/>
</dbReference>
<dbReference type="PANTHER" id="PTHR42792">
    <property type="entry name" value="FLAGELLIN"/>
    <property type="match status" value="1"/>
</dbReference>
<dbReference type="NCBIfam" id="NF005953">
    <property type="entry name" value="PRK08026.1"/>
    <property type="match status" value="1"/>
</dbReference>
<evidence type="ECO:0000256" key="3">
    <source>
        <dbReference type="ARBA" id="ARBA00022525"/>
    </source>
</evidence>
<dbReference type="GO" id="GO:0005576">
    <property type="term" value="C:extracellular region"/>
    <property type="evidence" value="ECO:0007669"/>
    <property type="project" value="UniProtKB-SubCell"/>
</dbReference>
<dbReference type="InterPro" id="IPR049365">
    <property type="entry name" value="FLIC_barrel"/>
</dbReference>
<dbReference type="Pfam" id="PF00669">
    <property type="entry name" value="Flagellin_N"/>
    <property type="match status" value="1"/>
</dbReference>